<dbReference type="AlphaFoldDB" id="A0AAJ7RUC7"/>
<evidence type="ECO:0000256" key="4">
    <source>
        <dbReference type="ARBA" id="ARBA00023204"/>
    </source>
</evidence>
<evidence type="ECO:0000256" key="2">
    <source>
        <dbReference type="ARBA" id="ARBA00022763"/>
    </source>
</evidence>
<dbReference type="GeneID" id="107273486"/>
<accession>A0AAJ7RUC7</accession>
<evidence type="ECO:0000256" key="5">
    <source>
        <dbReference type="SAM" id="MobiDB-lite"/>
    </source>
</evidence>
<dbReference type="PANTHER" id="PTHR12132:SF1">
    <property type="entry name" value="DNA REPAIR PROTEIN RAD52 HOMOLOG"/>
    <property type="match status" value="1"/>
</dbReference>
<keyword evidence="4" id="KW-0234">DNA repair</keyword>
<dbReference type="PANTHER" id="PTHR12132">
    <property type="entry name" value="DNA REPAIR AND RECOMBINATION PROTEIN RAD52, RAD59"/>
    <property type="match status" value="1"/>
</dbReference>
<evidence type="ECO:0000256" key="1">
    <source>
        <dbReference type="ARBA" id="ARBA00006638"/>
    </source>
</evidence>
<keyword evidence="6" id="KW-1185">Reference proteome</keyword>
<feature type="compositionally biased region" description="Polar residues" evidence="5">
    <location>
        <begin position="189"/>
        <end position="199"/>
    </location>
</feature>
<name>A0AAJ7RUC7_CEPCN</name>
<dbReference type="KEGG" id="ccin:107273486"/>
<dbReference type="InterPro" id="IPR042525">
    <property type="entry name" value="Rad52_Rad59_Rad22_sf"/>
</dbReference>
<dbReference type="InterPro" id="IPR041247">
    <property type="entry name" value="Rad52_fam"/>
</dbReference>
<dbReference type="RefSeq" id="XP_024946606.1">
    <property type="nucleotide sequence ID" value="XM_025090838.1"/>
</dbReference>
<comment type="similarity">
    <text evidence="1">Belongs to the RAD52 family.</text>
</comment>
<protein>
    <submittedName>
        <fullName evidence="7">DNA repair protein RAD52 homolog isoform X1</fullName>
    </submittedName>
</protein>
<dbReference type="InterPro" id="IPR007232">
    <property type="entry name" value="Rad52_Rad59_Rad22"/>
</dbReference>
<dbReference type="Proteomes" id="UP000694920">
    <property type="component" value="Unplaced"/>
</dbReference>
<dbReference type="GO" id="GO:0005634">
    <property type="term" value="C:nucleus"/>
    <property type="evidence" value="ECO:0007669"/>
    <property type="project" value="TreeGrafter"/>
</dbReference>
<dbReference type="Gene3D" id="3.30.390.80">
    <property type="entry name" value="DNA repair protein Rad52/59/22"/>
    <property type="match status" value="1"/>
</dbReference>
<organism evidence="6 7">
    <name type="scientific">Cephus cinctus</name>
    <name type="common">Wheat stem sawfly</name>
    <dbReference type="NCBI Taxonomy" id="211228"/>
    <lineage>
        <taxon>Eukaryota</taxon>
        <taxon>Metazoa</taxon>
        <taxon>Ecdysozoa</taxon>
        <taxon>Arthropoda</taxon>
        <taxon>Hexapoda</taxon>
        <taxon>Insecta</taxon>
        <taxon>Pterygota</taxon>
        <taxon>Neoptera</taxon>
        <taxon>Endopterygota</taxon>
        <taxon>Hymenoptera</taxon>
        <taxon>Cephoidea</taxon>
        <taxon>Cephidae</taxon>
        <taxon>Cephus</taxon>
    </lineage>
</organism>
<gene>
    <name evidence="7" type="primary">LOC107273486</name>
</gene>
<reference evidence="7" key="1">
    <citation type="submission" date="2025-08" db="UniProtKB">
        <authorList>
            <consortium name="RefSeq"/>
        </authorList>
    </citation>
    <scope>IDENTIFICATION</scope>
</reference>
<dbReference type="GO" id="GO:0000724">
    <property type="term" value="P:double-strand break repair via homologous recombination"/>
    <property type="evidence" value="ECO:0007669"/>
    <property type="project" value="TreeGrafter"/>
</dbReference>
<evidence type="ECO:0000256" key="3">
    <source>
        <dbReference type="ARBA" id="ARBA00023172"/>
    </source>
</evidence>
<sequence>MAKDFPSCIKIQPQQKDNSSSIGSNDICDIGDALNVNNELIALANTIFGTKEWSHSVTNQTVDFVEYVSGKYHAGCAAYVKVQLSNGIFHEDMGYSNATGLTKGMAIFCARSASITNALKKVLLCFGGEFERRIKDIASDKLETPNLSAIGVPQQFTKATLGPPVHSTPLRAQSPAPSVNIVPPRPQPTFRSISPNLPTLKNDVNPRSKSPSEKFANVKPVQNMDTAMTAEEIMRLERKRKQREKQEEFKRMMKEKETKVAICSYNVHHNISTSKPYCYISSDMHCNNLNADEKMEDKHSAFVCNAALEYFKL</sequence>
<dbReference type="SUPFAM" id="SSF54768">
    <property type="entry name" value="dsRNA-binding domain-like"/>
    <property type="match status" value="1"/>
</dbReference>
<evidence type="ECO:0000313" key="6">
    <source>
        <dbReference type="Proteomes" id="UP000694920"/>
    </source>
</evidence>
<keyword evidence="3" id="KW-0233">DNA recombination</keyword>
<keyword evidence="2" id="KW-0227">DNA damage</keyword>
<evidence type="ECO:0000313" key="7">
    <source>
        <dbReference type="RefSeq" id="XP_024946606.1"/>
    </source>
</evidence>
<dbReference type="GO" id="GO:0045002">
    <property type="term" value="P:double-strand break repair via single-strand annealing"/>
    <property type="evidence" value="ECO:0007669"/>
    <property type="project" value="TreeGrafter"/>
</dbReference>
<dbReference type="GO" id="GO:0006312">
    <property type="term" value="P:mitotic recombination"/>
    <property type="evidence" value="ECO:0007669"/>
    <property type="project" value="TreeGrafter"/>
</dbReference>
<dbReference type="Pfam" id="PF04098">
    <property type="entry name" value="Rad52_Rad22"/>
    <property type="match status" value="1"/>
</dbReference>
<proteinExistence type="inferred from homology"/>
<feature type="region of interest" description="Disordered" evidence="5">
    <location>
        <begin position="169"/>
        <end position="214"/>
    </location>
</feature>